<organism evidence="3 4">
    <name type="scientific">Mycobacterium tuberculosis</name>
    <dbReference type="NCBI Taxonomy" id="1773"/>
    <lineage>
        <taxon>Bacteria</taxon>
        <taxon>Bacillati</taxon>
        <taxon>Actinomycetota</taxon>
        <taxon>Actinomycetes</taxon>
        <taxon>Mycobacteriales</taxon>
        <taxon>Mycobacteriaceae</taxon>
        <taxon>Mycobacterium</taxon>
        <taxon>Mycobacterium tuberculosis complex</taxon>
    </lineage>
</organism>
<dbReference type="Proteomes" id="UP000048948">
    <property type="component" value="Unassembled WGS sequence"/>
</dbReference>
<dbReference type="EMBL" id="CSAD01000742">
    <property type="protein sequence ID" value="COW36272.1"/>
    <property type="molecule type" value="Genomic_DNA"/>
</dbReference>
<sequence>MQLFLGDRADAPQPSYRQSAEKRLLFSVPDYPNAVGFGQTRSNLGDLLARARSDRGNQAGLVAHPSPQPFAERLDVLGHCPGELGRFGERFIERKLFDDGHQAAHGVEYPAAGDPVHHPAWRQHHGRHPDQPAGLMHRHGRSGTVGPRFIARAGHHTSPTQPANQHRPPPQGRPGELFDRGEKRIHVQVQHPAGLHTRDAIWGYRASFRYGDQPQPLPSALADVDLGDNALEIGSPRRERNATAKSGTDFQP</sequence>
<evidence type="ECO:0000313" key="4">
    <source>
        <dbReference type="Proteomes" id="UP000045842"/>
    </source>
</evidence>
<evidence type="ECO:0000313" key="2">
    <source>
        <dbReference type="EMBL" id="CKT13815.1"/>
    </source>
</evidence>
<gene>
    <name evidence="3" type="ORF">ERS007679_03723</name>
    <name evidence="2" type="ORF">ERS027646_03042</name>
</gene>
<name>A0A655J3W5_MYCTX</name>
<dbReference type="EMBL" id="CNGE01000647">
    <property type="protein sequence ID" value="CKT13815.1"/>
    <property type="molecule type" value="Genomic_DNA"/>
</dbReference>
<feature type="region of interest" description="Disordered" evidence="1">
    <location>
        <begin position="231"/>
        <end position="252"/>
    </location>
</feature>
<proteinExistence type="predicted"/>
<feature type="region of interest" description="Disordered" evidence="1">
    <location>
        <begin position="118"/>
        <end position="178"/>
    </location>
</feature>
<dbReference type="Proteomes" id="UP000045842">
    <property type="component" value="Unassembled WGS sequence"/>
</dbReference>
<evidence type="ECO:0000313" key="5">
    <source>
        <dbReference type="Proteomes" id="UP000048948"/>
    </source>
</evidence>
<dbReference type="AlphaFoldDB" id="A0A655J3W5"/>
<evidence type="ECO:0000313" key="3">
    <source>
        <dbReference type="EMBL" id="COW36272.1"/>
    </source>
</evidence>
<protein>
    <submittedName>
        <fullName evidence="3">Uncharacterized protein</fullName>
    </submittedName>
</protein>
<accession>A0A655J3W5</accession>
<feature type="compositionally biased region" description="Polar residues" evidence="1">
    <location>
        <begin position="243"/>
        <end position="252"/>
    </location>
</feature>
<evidence type="ECO:0000256" key="1">
    <source>
        <dbReference type="SAM" id="MobiDB-lite"/>
    </source>
</evidence>
<reference evidence="4 5" key="1">
    <citation type="submission" date="2015-03" db="EMBL/GenBank/DDBJ databases">
        <authorList>
            <consortium name="Pathogen Informatics"/>
        </authorList>
    </citation>
    <scope>NUCLEOTIDE SEQUENCE [LARGE SCALE GENOMIC DNA]</scope>
    <source>
        <strain evidence="2 5">Bir 172</strain>
        <strain evidence="3 4">G09801536</strain>
    </source>
</reference>